<organism evidence="2">
    <name type="scientific">Brassica campestris</name>
    <name type="common">Field mustard</name>
    <dbReference type="NCBI Taxonomy" id="3711"/>
    <lineage>
        <taxon>Eukaryota</taxon>
        <taxon>Viridiplantae</taxon>
        <taxon>Streptophyta</taxon>
        <taxon>Embryophyta</taxon>
        <taxon>Tracheophyta</taxon>
        <taxon>Spermatophyta</taxon>
        <taxon>Magnoliopsida</taxon>
        <taxon>eudicotyledons</taxon>
        <taxon>Gunneridae</taxon>
        <taxon>Pentapetalae</taxon>
        <taxon>rosids</taxon>
        <taxon>malvids</taxon>
        <taxon>Brassicales</taxon>
        <taxon>Brassicaceae</taxon>
        <taxon>Brassiceae</taxon>
        <taxon>Brassica</taxon>
    </lineage>
</organism>
<sequence length="44" mass="5079">MPGQQSEIPVMTKMEAQQAKSISKKTIYFRVCKTLNLKFQSVFL</sequence>
<dbReference type="EMBL" id="LR031568">
    <property type="protein sequence ID" value="VDC62128.1"/>
    <property type="molecule type" value="Genomic_DNA"/>
</dbReference>
<accession>A0A3P5YQG9</accession>
<dbReference type="AlphaFoldDB" id="A0A3P5YQG9"/>
<dbReference type="EMBL" id="LS974625">
    <property type="protein sequence ID" value="CAG7864998.1"/>
    <property type="molecule type" value="Genomic_DNA"/>
</dbReference>
<reference evidence="2" key="1">
    <citation type="submission" date="2018-11" db="EMBL/GenBank/DDBJ databases">
        <authorList>
            <consortium name="Genoscope - CEA"/>
            <person name="William W."/>
        </authorList>
    </citation>
    <scope>NUCLEOTIDE SEQUENCE</scope>
</reference>
<evidence type="ECO:0000313" key="1">
    <source>
        <dbReference type="EMBL" id="CAG7864998.1"/>
    </source>
</evidence>
<feature type="non-terminal residue" evidence="2">
    <location>
        <position position="44"/>
    </location>
</feature>
<name>A0A3P5YQG9_BRACM</name>
<protein>
    <submittedName>
        <fullName evidence="1">Uncharacterized protein</fullName>
    </submittedName>
</protein>
<proteinExistence type="predicted"/>
<dbReference type="Gramene" id="A09p54650.2_BraZ1">
    <property type="protein sequence ID" value="A09p54650.2_BraZ1.CDS.1"/>
    <property type="gene ID" value="A09g54650.2_BraZ1"/>
</dbReference>
<dbReference type="Proteomes" id="UP000694005">
    <property type="component" value="Chromosome A09"/>
</dbReference>
<gene>
    <name evidence="2" type="ORF">BRAA09T39739Z</name>
    <name evidence="1" type="ORF">BRAPAZ1V2_A09P54650.2</name>
</gene>
<evidence type="ECO:0000313" key="2">
    <source>
        <dbReference type="EMBL" id="VDC62128.1"/>
    </source>
</evidence>